<evidence type="ECO:0000256" key="3">
    <source>
        <dbReference type="ARBA" id="ARBA00022741"/>
    </source>
</evidence>
<evidence type="ECO:0000256" key="5">
    <source>
        <dbReference type="ARBA" id="ARBA00022840"/>
    </source>
</evidence>
<evidence type="ECO:0000256" key="2">
    <source>
        <dbReference type="ARBA" id="ARBA00022679"/>
    </source>
</evidence>
<proteinExistence type="predicted"/>
<dbReference type="PANTHER" id="PTHR45992">
    <property type="entry name" value="EUKARYOTIC ELONGATION FACTOR 2 KINASE-RELATED"/>
    <property type="match status" value="1"/>
</dbReference>
<evidence type="ECO:0000256" key="1">
    <source>
        <dbReference type="ARBA" id="ARBA00022527"/>
    </source>
</evidence>
<keyword evidence="4 7" id="KW-0418">Kinase</keyword>
<gene>
    <name evidence="7" type="primary">Contig9954.g10637</name>
    <name evidence="7" type="ORF">STYLEM_1972</name>
</gene>
<evidence type="ECO:0000313" key="8">
    <source>
        <dbReference type="Proteomes" id="UP000039865"/>
    </source>
</evidence>
<dbReference type="Pfam" id="PF02816">
    <property type="entry name" value="Alpha_kinase"/>
    <property type="match status" value="1"/>
</dbReference>
<dbReference type="InParanoid" id="A0A077ZTV6"/>
<name>A0A077ZTV6_STYLE</name>
<reference evidence="7 8" key="1">
    <citation type="submission" date="2014-06" db="EMBL/GenBank/DDBJ databases">
        <authorList>
            <person name="Swart Estienne"/>
        </authorList>
    </citation>
    <scope>NUCLEOTIDE SEQUENCE [LARGE SCALE GENOMIC DNA]</scope>
    <source>
        <strain evidence="7 8">130c</strain>
    </source>
</reference>
<organism evidence="7 8">
    <name type="scientific">Stylonychia lemnae</name>
    <name type="common">Ciliate</name>
    <dbReference type="NCBI Taxonomy" id="5949"/>
    <lineage>
        <taxon>Eukaryota</taxon>
        <taxon>Sar</taxon>
        <taxon>Alveolata</taxon>
        <taxon>Ciliophora</taxon>
        <taxon>Intramacronucleata</taxon>
        <taxon>Spirotrichea</taxon>
        <taxon>Stichotrichia</taxon>
        <taxon>Sporadotrichida</taxon>
        <taxon>Oxytrichidae</taxon>
        <taxon>Stylonychinae</taxon>
        <taxon>Stylonychia</taxon>
    </lineage>
</organism>
<evidence type="ECO:0000313" key="7">
    <source>
        <dbReference type="EMBL" id="CDW73004.1"/>
    </source>
</evidence>
<keyword evidence="5" id="KW-0067">ATP-binding</keyword>
<dbReference type="EMBL" id="CCKQ01001900">
    <property type="protein sequence ID" value="CDW73004.1"/>
    <property type="molecule type" value="Genomic_DNA"/>
</dbReference>
<dbReference type="Gene3D" id="3.20.200.10">
    <property type="entry name" value="MHCK/EF2 kinase"/>
    <property type="match status" value="1"/>
</dbReference>
<dbReference type="SMART" id="SM00811">
    <property type="entry name" value="Alpha_kinase"/>
    <property type="match status" value="1"/>
</dbReference>
<dbReference type="PANTHER" id="PTHR45992:SF2">
    <property type="entry name" value="EUKARYOTIC ELONGATION FACTOR 2 KINASE"/>
    <property type="match status" value="1"/>
</dbReference>
<feature type="domain" description="Alpha-type protein kinase" evidence="6">
    <location>
        <begin position="264"/>
        <end position="511"/>
    </location>
</feature>
<keyword evidence="2" id="KW-0808">Transferase</keyword>
<dbReference type="GO" id="GO:0005524">
    <property type="term" value="F:ATP binding"/>
    <property type="evidence" value="ECO:0007669"/>
    <property type="project" value="UniProtKB-KW"/>
</dbReference>
<dbReference type="InterPro" id="IPR004166">
    <property type="entry name" value="a-kinase_dom"/>
</dbReference>
<dbReference type="InterPro" id="IPR011009">
    <property type="entry name" value="Kinase-like_dom_sf"/>
</dbReference>
<keyword evidence="8" id="KW-1185">Reference proteome</keyword>
<dbReference type="AlphaFoldDB" id="A0A077ZTV6"/>
<dbReference type="CDD" id="cd04515">
    <property type="entry name" value="Alpha_kinase"/>
    <property type="match status" value="1"/>
</dbReference>
<dbReference type="GO" id="GO:0031037">
    <property type="term" value="P:myosin II filament disassembly"/>
    <property type="evidence" value="ECO:0007669"/>
    <property type="project" value="TreeGrafter"/>
</dbReference>
<accession>A0A077ZTV6</accession>
<keyword evidence="3" id="KW-0547">Nucleotide-binding</keyword>
<dbReference type="GO" id="GO:1903013">
    <property type="term" value="P:response to differentiation-inducing factor 1"/>
    <property type="evidence" value="ECO:0007669"/>
    <property type="project" value="TreeGrafter"/>
</dbReference>
<dbReference type="Proteomes" id="UP000039865">
    <property type="component" value="Unassembled WGS sequence"/>
</dbReference>
<evidence type="ECO:0000256" key="4">
    <source>
        <dbReference type="ARBA" id="ARBA00022777"/>
    </source>
</evidence>
<dbReference type="InterPro" id="IPR051852">
    <property type="entry name" value="Alpha-type_PK"/>
</dbReference>
<dbReference type="GO" id="GO:0004674">
    <property type="term" value="F:protein serine/threonine kinase activity"/>
    <property type="evidence" value="ECO:0007669"/>
    <property type="project" value="UniProtKB-KW"/>
</dbReference>
<dbReference type="PROSITE" id="PS51158">
    <property type="entry name" value="ALPHA_KINASE"/>
    <property type="match status" value="1"/>
</dbReference>
<evidence type="ECO:0000259" key="6">
    <source>
        <dbReference type="PROSITE" id="PS51158"/>
    </source>
</evidence>
<sequence length="550" mass="64682">MESSANKKYVIERIFGEDGQLQSLIKLSQFSIKGNKVTGTGTMGKDLSFKLEGTQKDGSFDIMLDCQKAQQSLRLIGIQEYKDLISGDWAYKIGQQYNTDFDPRGKFLLKLESDNVRTLASASAQINSKDRDRVRPQIPMGAVPCFCLNQIFQFKEPIEPSIKSYTICKTCLSKDYQVYYSCSKYETQKECQFIMCQECYNNIEFINKMMLISRIRHAYKGNRTEWFQYVNYVMEVFRRIFADDPMTLLSIQLRKDHDYRWYEIYEMTQDTFEFKKLKELELYTNREILDEGNFHEVYLALQRRDFEQVQLPNGFIVLKEQFIEPNKNWVIKKVKEYKDIIEVPYDIAKQQVAVTLANAFNILLKQQFSGEDIFLKYVKPHLAIPMYNQAHRFVFELEDYQESTKYIKFESFNRPIGDKFSIVKSHPHFGPVRLPHTFSHWTYMVTGGLILITDIQGWKVEVGQYVMTDPVVFSDNKGLLGKGDLGKQGKINWIQNHECNDLCERISMERDESLISQIQTYLMKFQNKKIQEIMFELQIITGQQPQDPFK</sequence>
<dbReference type="OrthoDB" id="10042445at2759"/>
<protein>
    <submittedName>
        <fullName evidence="7">Myosin heavy chain kinase a-like protein</fullName>
    </submittedName>
</protein>
<keyword evidence="1" id="KW-0723">Serine/threonine-protein kinase</keyword>
<dbReference type="SUPFAM" id="SSF56112">
    <property type="entry name" value="Protein kinase-like (PK-like)"/>
    <property type="match status" value="1"/>
</dbReference>